<protein>
    <submittedName>
        <fullName evidence="1">BLTX462</fullName>
    </submittedName>
</protein>
<organism evidence="1">
    <name type="scientific">Nephila pilipes</name>
    <name type="common">Giant wood spider</name>
    <name type="synonym">Nephila maculata</name>
    <dbReference type="NCBI Taxonomy" id="299642"/>
    <lineage>
        <taxon>Eukaryota</taxon>
        <taxon>Metazoa</taxon>
        <taxon>Ecdysozoa</taxon>
        <taxon>Arthropoda</taxon>
        <taxon>Chelicerata</taxon>
        <taxon>Arachnida</taxon>
        <taxon>Araneae</taxon>
        <taxon>Araneomorphae</taxon>
        <taxon>Entelegynae</taxon>
        <taxon>Araneoidea</taxon>
        <taxon>Nephilidae</taxon>
        <taxon>Nephila</taxon>
    </lineage>
</organism>
<accession>A0A076L2I8</accession>
<reference evidence="1" key="1">
    <citation type="submission" date="2013-07" db="EMBL/GenBank/DDBJ databases">
        <title>Nephila pilipes venom gland.</title>
        <authorList>
            <person name="Huo L.J."/>
        </authorList>
    </citation>
    <scope>NUCLEOTIDE SEQUENCE</scope>
    <source>
        <tissue evidence="1">Venom gland</tissue>
    </source>
</reference>
<evidence type="ECO:0000313" key="1">
    <source>
        <dbReference type="EMBL" id="AII97834.1"/>
    </source>
</evidence>
<sequence>MMLFCRIDTLM</sequence>
<name>A0A076L2I8_NEPPI</name>
<proteinExistence type="evidence at transcript level"/>
<dbReference type="EMBL" id="KF433510">
    <property type="protein sequence ID" value="AII97834.1"/>
    <property type="molecule type" value="mRNA"/>
</dbReference>